<evidence type="ECO:0000256" key="1">
    <source>
        <dbReference type="ARBA" id="ARBA00004651"/>
    </source>
</evidence>
<comment type="subcellular location">
    <subcellularLocation>
        <location evidence="1 7">Cell membrane</location>
        <topology evidence="1 7">Multi-pass membrane protein</topology>
    </subcellularLocation>
</comment>
<keyword evidence="4 7" id="KW-0812">Transmembrane</keyword>
<name>A0A9X2T155_9HYPH</name>
<keyword evidence="2 7" id="KW-0813">Transport</keyword>
<feature type="domain" description="ABC transmembrane type-1" evidence="8">
    <location>
        <begin position="69"/>
        <end position="260"/>
    </location>
</feature>
<keyword evidence="5 7" id="KW-1133">Transmembrane helix</keyword>
<dbReference type="Proteomes" id="UP001151088">
    <property type="component" value="Unassembled WGS sequence"/>
</dbReference>
<dbReference type="InterPro" id="IPR050901">
    <property type="entry name" value="BP-dep_ABC_trans_perm"/>
</dbReference>
<dbReference type="Pfam" id="PF00528">
    <property type="entry name" value="BPD_transp_1"/>
    <property type="match status" value="1"/>
</dbReference>
<dbReference type="CDD" id="cd06261">
    <property type="entry name" value="TM_PBP2"/>
    <property type="match status" value="1"/>
</dbReference>
<dbReference type="InterPro" id="IPR035906">
    <property type="entry name" value="MetI-like_sf"/>
</dbReference>
<evidence type="ECO:0000256" key="2">
    <source>
        <dbReference type="ARBA" id="ARBA00022448"/>
    </source>
</evidence>
<feature type="transmembrane region" description="Helical" evidence="7">
    <location>
        <begin position="137"/>
        <end position="157"/>
    </location>
</feature>
<reference evidence="9" key="1">
    <citation type="submission" date="2022-08" db="EMBL/GenBank/DDBJ databases">
        <authorList>
            <person name="Li F."/>
        </authorList>
    </citation>
    <scope>NUCLEOTIDE SEQUENCE</scope>
    <source>
        <strain evidence="9">MQZ15Z-1</strain>
    </source>
</reference>
<keyword evidence="3" id="KW-1003">Cell membrane</keyword>
<evidence type="ECO:0000313" key="10">
    <source>
        <dbReference type="Proteomes" id="UP001151088"/>
    </source>
</evidence>
<feature type="transmembrane region" description="Helical" evidence="7">
    <location>
        <begin position="109"/>
        <end position="131"/>
    </location>
</feature>
<comment type="caution">
    <text evidence="9">The sequence shown here is derived from an EMBL/GenBank/DDBJ whole genome shotgun (WGS) entry which is preliminary data.</text>
</comment>
<evidence type="ECO:0000256" key="6">
    <source>
        <dbReference type="ARBA" id="ARBA00023136"/>
    </source>
</evidence>
<dbReference type="PANTHER" id="PTHR32243:SF18">
    <property type="entry name" value="INNER MEMBRANE ABC TRANSPORTER PERMEASE PROTEIN YCJP"/>
    <property type="match status" value="1"/>
</dbReference>
<dbReference type="Gene3D" id="1.10.3720.10">
    <property type="entry name" value="MetI-like"/>
    <property type="match status" value="1"/>
</dbReference>
<dbReference type="PROSITE" id="PS50928">
    <property type="entry name" value="ABC_TM1"/>
    <property type="match status" value="1"/>
</dbReference>
<feature type="transmembrane region" description="Helical" evidence="7">
    <location>
        <begin position="237"/>
        <end position="260"/>
    </location>
</feature>
<dbReference type="InterPro" id="IPR000515">
    <property type="entry name" value="MetI-like"/>
</dbReference>
<evidence type="ECO:0000256" key="3">
    <source>
        <dbReference type="ARBA" id="ARBA00022475"/>
    </source>
</evidence>
<protein>
    <submittedName>
        <fullName evidence="9">Carbohydrate ABC transporter permease</fullName>
    </submittedName>
</protein>
<feature type="transmembrane region" description="Helical" evidence="7">
    <location>
        <begin position="12"/>
        <end position="31"/>
    </location>
</feature>
<keyword evidence="10" id="KW-1185">Reference proteome</keyword>
<sequence>MATTRFLSKGLNYLALAAVCLFFMFPMYWMLKGSLETAPELLSAHLLPGSISSEAFRELIGQASFRQYFFNSATVAIASTIVSTTCAVLAGYGLARFKFPGKAAMSRGVLFCYMFPSLALSIPLFNIFYSIRLGNTLFGLMLTHVTLSLPFGIWLMWQYFQTIPSAFRENAALLGAGRFRTFLEVELPLARSGLIAVAIFAFALSWEEYEFAFVLITSEASKTLPIGMTQFVTRDYVVWNMIMAAGITMAVPAFLLISFLQKYLVAGFTSGGLKG</sequence>
<comment type="similarity">
    <text evidence="7">Belongs to the binding-protein-dependent transport system permease family.</text>
</comment>
<proteinExistence type="inferred from homology"/>
<dbReference type="EMBL" id="JANTHZ010000002">
    <property type="protein sequence ID" value="MCS0494630.1"/>
    <property type="molecule type" value="Genomic_DNA"/>
</dbReference>
<dbReference type="GO" id="GO:0055085">
    <property type="term" value="P:transmembrane transport"/>
    <property type="evidence" value="ECO:0007669"/>
    <property type="project" value="InterPro"/>
</dbReference>
<evidence type="ECO:0000256" key="7">
    <source>
        <dbReference type="RuleBase" id="RU363032"/>
    </source>
</evidence>
<evidence type="ECO:0000256" key="4">
    <source>
        <dbReference type="ARBA" id="ARBA00022692"/>
    </source>
</evidence>
<gene>
    <name evidence="9" type="ORF">NVS89_05930</name>
</gene>
<dbReference type="SUPFAM" id="SSF161098">
    <property type="entry name" value="MetI-like"/>
    <property type="match status" value="1"/>
</dbReference>
<keyword evidence="6 7" id="KW-0472">Membrane</keyword>
<dbReference type="GO" id="GO:0005886">
    <property type="term" value="C:plasma membrane"/>
    <property type="evidence" value="ECO:0007669"/>
    <property type="project" value="UniProtKB-SubCell"/>
</dbReference>
<evidence type="ECO:0000256" key="5">
    <source>
        <dbReference type="ARBA" id="ARBA00022989"/>
    </source>
</evidence>
<dbReference type="RefSeq" id="WP_258731655.1">
    <property type="nucleotide sequence ID" value="NZ_JANTHZ010000002.1"/>
</dbReference>
<dbReference type="AlphaFoldDB" id="A0A9X2T155"/>
<dbReference type="PANTHER" id="PTHR32243">
    <property type="entry name" value="MALTOSE TRANSPORT SYSTEM PERMEASE-RELATED"/>
    <property type="match status" value="1"/>
</dbReference>
<accession>A0A9X2T155</accession>
<organism evidence="9 10">
    <name type="scientific">Ancylobacter mangrovi</name>
    <dbReference type="NCBI Taxonomy" id="2972472"/>
    <lineage>
        <taxon>Bacteria</taxon>
        <taxon>Pseudomonadati</taxon>
        <taxon>Pseudomonadota</taxon>
        <taxon>Alphaproteobacteria</taxon>
        <taxon>Hyphomicrobiales</taxon>
        <taxon>Xanthobacteraceae</taxon>
        <taxon>Ancylobacter</taxon>
    </lineage>
</organism>
<evidence type="ECO:0000259" key="8">
    <source>
        <dbReference type="PROSITE" id="PS50928"/>
    </source>
</evidence>
<feature type="transmembrane region" description="Helical" evidence="7">
    <location>
        <begin position="75"/>
        <end position="97"/>
    </location>
</feature>
<evidence type="ECO:0000313" key="9">
    <source>
        <dbReference type="EMBL" id="MCS0494630.1"/>
    </source>
</evidence>